<keyword evidence="2" id="KW-1185">Reference proteome</keyword>
<name>A0AB34JMB8_PRYPA</name>
<gene>
    <name evidence="1" type="ORF">AB1Y20_017479</name>
</gene>
<protein>
    <submittedName>
        <fullName evidence="1">Uncharacterized protein</fullName>
    </submittedName>
</protein>
<comment type="caution">
    <text evidence="1">The sequence shown here is derived from an EMBL/GenBank/DDBJ whole genome shotgun (WGS) entry which is preliminary data.</text>
</comment>
<dbReference type="Proteomes" id="UP001515480">
    <property type="component" value="Unassembled WGS sequence"/>
</dbReference>
<sequence>MACARTPGHACAGTLMPQPLNMTLLTSTIAQPHFLGYHTRFVKVNDWGLNISALREQAEDILKRSGAWGRAHSYLTTRARVPAVEQLLHNATLANIIQEYLGGPARFDGYAT</sequence>
<reference evidence="1 2" key="1">
    <citation type="journal article" date="2024" name="Science">
        <title>Giant polyketide synthase enzymes in the biosynthesis of giant marine polyether toxins.</title>
        <authorList>
            <person name="Fallon T.R."/>
            <person name="Shende V.V."/>
            <person name="Wierzbicki I.H."/>
            <person name="Pendleton A.L."/>
            <person name="Watervoot N.F."/>
            <person name="Auber R.P."/>
            <person name="Gonzalez D.J."/>
            <person name="Wisecaver J.H."/>
            <person name="Moore B.S."/>
        </authorList>
    </citation>
    <scope>NUCLEOTIDE SEQUENCE [LARGE SCALE GENOMIC DNA]</scope>
    <source>
        <strain evidence="1 2">12B1</strain>
    </source>
</reference>
<dbReference type="EMBL" id="JBGBPQ010000006">
    <property type="protein sequence ID" value="KAL1522491.1"/>
    <property type="molecule type" value="Genomic_DNA"/>
</dbReference>
<evidence type="ECO:0000313" key="1">
    <source>
        <dbReference type="EMBL" id="KAL1522491.1"/>
    </source>
</evidence>
<organism evidence="1 2">
    <name type="scientific">Prymnesium parvum</name>
    <name type="common">Toxic golden alga</name>
    <dbReference type="NCBI Taxonomy" id="97485"/>
    <lineage>
        <taxon>Eukaryota</taxon>
        <taxon>Haptista</taxon>
        <taxon>Haptophyta</taxon>
        <taxon>Prymnesiophyceae</taxon>
        <taxon>Prymnesiales</taxon>
        <taxon>Prymnesiaceae</taxon>
        <taxon>Prymnesium</taxon>
    </lineage>
</organism>
<dbReference type="AlphaFoldDB" id="A0AB34JMB8"/>
<proteinExistence type="predicted"/>
<accession>A0AB34JMB8</accession>
<evidence type="ECO:0000313" key="2">
    <source>
        <dbReference type="Proteomes" id="UP001515480"/>
    </source>
</evidence>